<dbReference type="Pfam" id="PF00578">
    <property type="entry name" value="AhpC-TSA"/>
    <property type="match status" value="1"/>
</dbReference>
<dbReference type="InterPro" id="IPR017937">
    <property type="entry name" value="Thioredoxin_CS"/>
</dbReference>
<reference evidence="5" key="1">
    <citation type="submission" date="2017-02" db="EMBL/GenBank/DDBJ databases">
        <title>Comparative genomics and description of representatives of a novel lineage of planctomycetes thriving in anoxic sediments.</title>
        <authorList>
            <person name="Spring S."/>
            <person name="Bunk B."/>
            <person name="Sproer C."/>
        </authorList>
    </citation>
    <scope>NUCLEOTIDE SEQUENCE [LARGE SCALE GENOMIC DNA]</scope>
    <source>
        <strain evidence="5">ST-NAGAB-D1</strain>
    </source>
</reference>
<dbReference type="InterPro" id="IPR000866">
    <property type="entry name" value="AhpC/TSA"/>
</dbReference>
<dbReference type="OrthoDB" id="288837at2"/>
<dbReference type="PROSITE" id="PS51352">
    <property type="entry name" value="THIOREDOXIN_2"/>
    <property type="match status" value="1"/>
</dbReference>
<dbReference type="GO" id="GO:0016209">
    <property type="term" value="F:antioxidant activity"/>
    <property type="evidence" value="ECO:0007669"/>
    <property type="project" value="InterPro"/>
</dbReference>
<feature type="transmembrane region" description="Helical" evidence="2">
    <location>
        <begin position="6"/>
        <end position="24"/>
    </location>
</feature>
<accession>A0A1U9NIH6</accession>
<dbReference type="InterPro" id="IPR036249">
    <property type="entry name" value="Thioredoxin-like_sf"/>
</dbReference>
<dbReference type="InterPro" id="IPR050553">
    <property type="entry name" value="Thioredoxin_ResA/DsbE_sf"/>
</dbReference>
<dbReference type="PANTHER" id="PTHR42852:SF13">
    <property type="entry name" value="PROTEIN DIPZ"/>
    <property type="match status" value="1"/>
</dbReference>
<dbReference type="STRING" id="1936003.STSP2_00869"/>
<keyword evidence="5" id="KW-1185">Reference proteome</keyword>
<keyword evidence="1" id="KW-0676">Redox-active center</keyword>
<sequence>MTNRNLLASFIAAILLIIVILFIIDKGPYEEAQPQEAQAEKEPQTQIDKVIADADTWAPIFEQWYGKPAPELELTDITGETHNLSDYKGTNVVLVFWATWCPPCKMEIPHLKALREEMSKDELMILAISNEADRTVKSFAEQENLNYTVIATDKQLPKPYSLVTGIPTSIYLDKQGNIKLATQGLVNEEHARAIILAE</sequence>
<evidence type="ECO:0000313" key="4">
    <source>
        <dbReference type="EMBL" id="AQT67721.1"/>
    </source>
</evidence>
<name>A0A1U9NIH6_9BACT</name>
<dbReference type="EMBL" id="CP019791">
    <property type="protein sequence ID" value="AQT67721.1"/>
    <property type="molecule type" value="Genomic_DNA"/>
</dbReference>
<protein>
    <submittedName>
        <fullName evidence="4">Thiol-disulfide oxidoreductase ResA</fullName>
    </submittedName>
</protein>
<evidence type="ECO:0000256" key="2">
    <source>
        <dbReference type="SAM" id="Phobius"/>
    </source>
</evidence>
<dbReference type="PANTHER" id="PTHR42852">
    <property type="entry name" value="THIOL:DISULFIDE INTERCHANGE PROTEIN DSBE"/>
    <property type="match status" value="1"/>
</dbReference>
<dbReference type="Proteomes" id="UP000189674">
    <property type="component" value="Chromosome"/>
</dbReference>
<keyword evidence="2" id="KW-1133">Transmembrane helix</keyword>
<dbReference type="InterPro" id="IPR013766">
    <property type="entry name" value="Thioredoxin_domain"/>
</dbReference>
<dbReference type="SUPFAM" id="SSF52833">
    <property type="entry name" value="Thioredoxin-like"/>
    <property type="match status" value="1"/>
</dbReference>
<feature type="domain" description="Thioredoxin" evidence="3">
    <location>
        <begin position="63"/>
        <end position="198"/>
    </location>
</feature>
<dbReference type="CDD" id="cd02966">
    <property type="entry name" value="TlpA_like_family"/>
    <property type="match status" value="1"/>
</dbReference>
<keyword evidence="2" id="KW-0812">Transmembrane</keyword>
<evidence type="ECO:0000259" key="3">
    <source>
        <dbReference type="PROSITE" id="PS51352"/>
    </source>
</evidence>
<evidence type="ECO:0000313" key="5">
    <source>
        <dbReference type="Proteomes" id="UP000189674"/>
    </source>
</evidence>
<dbReference type="Gene3D" id="3.40.30.10">
    <property type="entry name" value="Glutaredoxin"/>
    <property type="match status" value="1"/>
</dbReference>
<organism evidence="4 5">
    <name type="scientific">Anaerohalosphaera lusitana</name>
    <dbReference type="NCBI Taxonomy" id="1936003"/>
    <lineage>
        <taxon>Bacteria</taxon>
        <taxon>Pseudomonadati</taxon>
        <taxon>Planctomycetota</taxon>
        <taxon>Phycisphaerae</taxon>
        <taxon>Sedimentisphaerales</taxon>
        <taxon>Anaerohalosphaeraceae</taxon>
        <taxon>Anaerohalosphaera</taxon>
    </lineage>
</organism>
<keyword evidence="2" id="KW-0472">Membrane</keyword>
<dbReference type="RefSeq" id="WP_146660134.1">
    <property type="nucleotide sequence ID" value="NZ_CP019791.1"/>
</dbReference>
<dbReference type="KEGG" id="alus:STSP2_00869"/>
<dbReference type="AlphaFoldDB" id="A0A1U9NIH6"/>
<proteinExistence type="predicted"/>
<dbReference type="PROSITE" id="PS00194">
    <property type="entry name" value="THIOREDOXIN_1"/>
    <property type="match status" value="1"/>
</dbReference>
<gene>
    <name evidence="4" type="primary">resA_1</name>
    <name evidence="4" type="ORF">STSP2_00869</name>
</gene>
<dbReference type="GO" id="GO:0016491">
    <property type="term" value="F:oxidoreductase activity"/>
    <property type="evidence" value="ECO:0007669"/>
    <property type="project" value="InterPro"/>
</dbReference>
<evidence type="ECO:0000256" key="1">
    <source>
        <dbReference type="ARBA" id="ARBA00023284"/>
    </source>
</evidence>